<comment type="caution">
    <text evidence="2">The sequence shown here is derived from an EMBL/GenBank/DDBJ whole genome shotgun (WGS) entry which is preliminary data.</text>
</comment>
<keyword evidence="1" id="KW-1133">Transmembrane helix</keyword>
<keyword evidence="1" id="KW-0472">Membrane</keyword>
<feature type="transmembrane region" description="Helical" evidence="1">
    <location>
        <begin position="9"/>
        <end position="29"/>
    </location>
</feature>
<accession>A0A0F9X447</accession>
<dbReference type="EMBL" id="LAZR01000084">
    <property type="protein sequence ID" value="KKN93611.1"/>
    <property type="molecule type" value="Genomic_DNA"/>
</dbReference>
<dbReference type="AlphaFoldDB" id="A0A0F9X447"/>
<evidence type="ECO:0000313" key="2">
    <source>
        <dbReference type="EMBL" id="KKN93611.1"/>
    </source>
</evidence>
<protein>
    <submittedName>
        <fullName evidence="2">Uncharacterized protein</fullName>
    </submittedName>
</protein>
<feature type="transmembrane region" description="Helical" evidence="1">
    <location>
        <begin position="49"/>
        <end position="70"/>
    </location>
</feature>
<name>A0A0F9X447_9ZZZZ</name>
<sequence>MAYTLFEKIITFTTILTITILSLHAFGFFNLELINIFDNLSGLSGISKYPVIGMGMVGAVFMLAGIFIAAAIGGKGKIGNVSKDRSNMQSVIVAYGTIWAFIIVLIIIG</sequence>
<reference evidence="2" key="1">
    <citation type="journal article" date="2015" name="Nature">
        <title>Complex archaea that bridge the gap between prokaryotes and eukaryotes.</title>
        <authorList>
            <person name="Spang A."/>
            <person name="Saw J.H."/>
            <person name="Jorgensen S.L."/>
            <person name="Zaremba-Niedzwiedzka K."/>
            <person name="Martijn J."/>
            <person name="Lind A.E."/>
            <person name="van Eijk R."/>
            <person name="Schleper C."/>
            <person name="Guy L."/>
            <person name="Ettema T.J."/>
        </authorList>
    </citation>
    <scope>NUCLEOTIDE SEQUENCE</scope>
</reference>
<proteinExistence type="predicted"/>
<gene>
    <name evidence="2" type="ORF">LCGC14_0194430</name>
</gene>
<keyword evidence="1" id="KW-0812">Transmembrane</keyword>
<organism evidence="2">
    <name type="scientific">marine sediment metagenome</name>
    <dbReference type="NCBI Taxonomy" id="412755"/>
    <lineage>
        <taxon>unclassified sequences</taxon>
        <taxon>metagenomes</taxon>
        <taxon>ecological metagenomes</taxon>
    </lineage>
</organism>
<evidence type="ECO:0000256" key="1">
    <source>
        <dbReference type="SAM" id="Phobius"/>
    </source>
</evidence>
<feature type="transmembrane region" description="Helical" evidence="1">
    <location>
        <begin position="91"/>
        <end position="108"/>
    </location>
</feature>